<keyword evidence="8" id="KW-0325">Glycoprotein</keyword>
<evidence type="ECO:0000256" key="6">
    <source>
        <dbReference type="ARBA" id="ARBA00022974"/>
    </source>
</evidence>
<sequence>PTPNSSDQQTGFVKGSFCNGKCCDMKAEELLHSQIRQNYSDLVKSNSRSLTNLLKTITSSFQSHVIALRHVSENSTNTLMRKIYKTSASSMQNSTTALYDAMHRQMESDTAPSVSTAIQDFFGDLFPLVFHYSIEQTGSNDFTTKYKHCLKTSYNRIKPFANFSDSFETSLTKALQATRLLFRTFDTGLEILDSTTTILAADTNNSECHYALTKMLSCPKCLGLTADISPCPGYCLNVMRGCLAKLMS</sequence>
<evidence type="ECO:0000256" key="7">
    <source>
        <dbReference type="ARBA" id="ARBA00023136"/>
    </source>
</evidence>
<dbReference type="AlphaFoldDB" id="A0A1B6GM10"/>
<comment type="similarity">
    <text evidence="2 11">Belongs to the glypican family.</text>
</comment>
<dbReference type="GO" id="GO:0016477">
    <property type="term" value="P:cell migration"/>
    <property type="evidence" value="ECO:0007669"/>
    <property type="project" value="TreeGrafter"/>
</dbReference>
<evidence type="ECO:0000313" key="13">
    <source>
        <dbReference type="EMBL" id="JAS63479.1"/>
    </source>
</evidence>
<keyword evidence="9 12" id="KW-0357">Heparan sulfate</keyword>
<evidence type="ECO:0000256" key="9">
    <source>
        <dbReference type="ARBA" id="ARBA00023207"/>
    </source>
</evidence>
<evidence type="ECO:0000256" key="4">
    <source>
        <dbReference type="ARBA" id="ARBA00022622"/>
    </source>
</evidence>
<dbReference type="GO" id="GO:0005576">
    <property type="term" value="C:extracellular region"/>
    <property type="evidence" value="ECO:0007669"/>
    <property type="project" value="TreeGrafter"/>
</dbReference>
<dbReference type="GO" id="GO:0098552">
    <property type="term" value="C:side of membrane"/>
    <property type="evidence" value="ECO:0007669"/>
    <property type="project" value="UniProtKB-KW"/>
</dbReference>
<dbReference type="InterPro" id="IPR001863">
    <property type="entry name" value="Glypican"/>
</dbReference>
<evidence type="ECO:0000256" key="10">
    <source>
        <dbReference type="ARBA" id="ARBA00023288"/>
    </source>
</evidence>
<dbReference type="GO" id="GO:1905475">
    <property type="term" value="P:regulation of protein localization to membrane"/>
    <property type="evidence" value="ECO:0007669"/>
    <property type="project" value="TreeGrafter"/>
</dbReference>
<keyword evidence="7 12" id="KW-0472">Membrane</keyword>
<reference evidence="13" key="1">
    <citation type="submission" date="2015-11" db="EMBL/GenBank/DDBJ databases">
        <title>De novo transcriptome assembly of four potential Pierce s Disease insect vectors from Arizona vineyards.</title>
        <authorList>
            <person name="Tassone E.E."/>
        </authorList>
    </citation>
    <scope>NUCLEOTIDE SEQUENCE</scope>
</reference>
<comment type="subcellular location">
    <subcellularLocation>
        <location evidence="1 12">Cell membrane</location>
        <topology evidence="1 12">Lipid-anchor</topology>
        <topology evidence="1 12">GPI-anchor</topology>
    </subcellularLocation>
</comment>
<evidence type="ECO:0000256" key="12">
    <source>
        <dbReference type="RuleBase" id="RU003519"/>
    </source>
</evidence>
<dbReference type="PANTHER" id="PTHR10822">
    <property type="entry name" value="GLYPICAN"/>
    <property type="match status" value="1"/>
</dbReference>
<evidence type="ECO:0008006" key="14">
    <source>
        <dbReference type="Google" id="ProtNLM"/>
    </source>
</evidence>
<keyword evidence="4 12" id="KW-0336">GPI-anchor</keyword>
<comment type="function">
    <text evidence="12">Cell surface proteoglycan.</text>
</comment>
<gene>
    <name evidence="13" type="ORF">g.325</name>
</gene>
<feature type="non-terminal residue" evidence="13">
    <location>
        <position position="248"/>
    </location>
</feature>
<name>A0A1B6GM10_9HEMI</name>
<dbReference type="PANTHER" id="PTHR10822:SF29">
    <property type="entry name" value="DIVISION ABNORMALLY DELAYED PROTEIN"/>
    <property type="match status" value="1"/>
</dbReference>
<keyword evidence="5" id="KW-0732">Signal</keyword>
<dbReference type="GO" id="GO:0090263">
    <property type="term" value="P:positive regulation of canonical Wnt signaling pathway"/>
    <property type="evidence" value="ECO:0007669"/>
    <property type="project" value="TreeGrafter"/>
</dbReference>
<evidence type="ECO:0000256" key="2">
    <source>
        <dbReference type="ARBA" id="ARBA00010260"/>
    </source>
</evidence>
<dbReference type="EMBL" id="GECZ01006290">
    <property type="protein sequence ID" value="JAS63479.1"/>
    <property type="molecule type" value="Transcribed_RNA"/>
</dbReference>
<evidence type="ECO:0000256" key="11">
    <source>
        <dbReference type="RuleBase" id="RU003518"/>
    </source>
</evidence>
<dbReference type="GO" id="GO:0005886">
    <property type="term" value="C:plasma membrane"/>
    <property type="evidence" value="ECO:0007669"/>
    <property type="project" value="UniProtKB-SubCell"/>
</dbReference>
<dbReference type="Pfam" id="PF01153">
    <property type="entry name" value="Glypican"/>
    <property type="match status" value="1"/>
</dbReference>
<dbReference type="GO" id="GO:0009986">
    <property type="term" value="C:cell surface"/>
    <property type="evidence" value="ECO:0007669"/>
    <property type="project" value="TreeGrafter"/>
</dbReference>
<feature type="non-terminal residue" evidence="13">
    <location>
        <position position="1"/>
    </location>
</feature>
<proteinExistence type="inferred from homology"/>
<protein>
    <recommendedName>
        <fullName evidence="14">Glypican-1</fullName>
    </recommendedName>
</protein>
<evidence type="ECO:0000256" key="8">
    <source>
        <dbReference type="ARBA" id="ARBA00023180"/>
    </source>
</evidence>
<keyword evidence="6 12" id="KW-0654">Proteoglycan</keyword>
<evidence type="ECO:0000256" key="5">
    <source>
        <dbReference type="ARBA" id="ARBA00022729"/>
    </source>
</evidence>
<keyword evidence="10 12" id="KW-0449">Lipoprotein</keyword>
<evidence type="ECO:0000256" key="1">
    <source>
        <dbReference type="ARBA" id="ARBA00004609"/>
    </source>
</evidence>
<keyword evidence="3" id="KW-1003">Cell membrane</keyword>
<organism evidence="13">
    <name type="scientific">Cuerna arida</name>
    <dbReference type="NCBI Taxonomy" id="1464854"/>
    <lineage>
        <taxon>Eukaryota</taxon>
        <taxon>Metazoa</taxon>
        <taxon>Ecdysozoa</taxon>
        <taxon>Arthropoda</taxon>
        <taxon>Hexapoda</taxon>
        <taxon>Insecta</taxon>
        <taxon>Pterygota</taxon>
        <taxon>Neoptera</taxon>
        <taxon>Paraneoptera</taxon>
        <taxon>Hemiptera</taxon>
        <taxon>Auchenorrhyncha</taxon>
        <taxon>Membracoidea</taxon>
        <taxon>Cicadellidae</taxon>
        <taxon>Cicadellinae</taxon>
        <taxon>Proconiini</taxon>
        <taxon>Cuerna</taxon>
    </lineage>
</organism>
<evidence type="ECO:0000256" key="3">
    <source>
        <dbReference type="ARBA" id="ARBA00022475"/>
    </source>
</evidence>
<accession>A0A1B6GM10</accession>